<evidence type="ECO:0000256" key="1">
    <source>
        <dbReference type="ARBA" id="ARBA00004123"/>
    </source>
</evidence>
<sequence>MPPNFLDLLKKQVATYSFKDKPRSSPGTLARDQSIQLSPGQYDVLPPPVPKYASRNFVFRSTVQRFPTSYFTPRGGREGEREGEKHPHERKTWISCLSSIPQQGTKPTAQHEGPGPGHYNLNIPSASAVTSCFQSKVPRFLPSCSKTPGPGAYTASAQFPKQPRIIAKMGRQHSLFFDNTISF</sequence>
<dbReference type="PANTHER" id="PTHR35678:SF1">
    <property type="entry name" value="PROTEIN STPG4"/>
    <property type="match status" value="1"/>
</dbReference>
<evidence type="ECO:0000256" key="3">
    <source>
        <dbReference type="ARBA" id="ARBA00022490"/>
    </source>
</evidence>
<dbReference type="Proteomes" id="UP000664940">
    <property type="component" value="Unassembled WGS sequence"/>
</dbReference>
<accession>A0A834E9T7</accession>
<dbReference type="AlphaFoldDB" id="A0A834E9T7"/>
<dbReference type="EMBL" id="JABVXQ010000006">
    <property type="protein sequence ID" value="KAF6106507.1"/>
    <property type="molecule type" value="Genomic_DNA"/>
</dbReference>
<dbReference type="GO" id="GO:0042393">
    <property type="term" value="F:histone binding"/>
    <property type="evidence" value="ECO:0007669"/>
    <property type="project" value="TreeGrafter"/>
</dbReference>
<dbReference type="GO" id="GO:0005737">
    <property type="term" value="C:cytoplasm"/>
    <property type="evidence" value="ECO:0007669"/>
    <property type="project" value="UniProtKB-SubCell"/>
</dbReference>
<dbReference type="GO" id="GO:0003682">
    <property type="term" value="F:chromatin binding"/>
    <property type="evidence" value="ECO:0007669"/>
    <property type="project" value="TreeGrafter"/>
</dbReference>
<evidence type="ECO:0000256" key="4">
    <source>
        <dbReference type="ARBA" id="ARBA00023242"/>
    </source>
</evidence>
<dbReference type="GO" id="GO:0001940">
    <property type="term" value="C:male pronucleus"/>
    <property type="evidence" value="ECO:0007669"/>
    <property type="project" value="TreeGrafter"/>
</dbReference>
<dbReference type="PANTHER" id="PTHR35678">
    <property type="entry name" value="PROTEIN STPG4"/>
    <property type="match status" value="1"/>
</dbReference>
<keyword evidence="3" id="KW-0963">Cytoplasm</keyword>
<dbReference type="GO" id="GO:0044727">
    <property type="term" value="P:epigenetic programing of male pronucleus"/>
    <property type="evidence" value="ECO:0007669"/>
    <property type="project" value="TreeGrafter"/>
</dbReference>
<comment type="subcellular location">
    <subcellularLocation>
        <location evidence="2">Cytoplasm</location>
    </subcellularLocation>
    <subcellularLocation>
        <location evidence="1">Nucleus</location>
    </subcellularLocation>
</comment>
<evidence type="ECO:0000256" key="2">
    <source>
        <dbReference type="ARBA" id="ARBA00004496"/>
    </source>
</evidence>
<feature type="region of interest" description="Disordered" evidence="5">
    <location>
        <begin position="68"/>
        <end position="91"/>
    </location>
</feature>
<keyword evidence="4" id="KW-0539">Nucleus</keyword>
<dbReference type="GO" id="GO:0042585">
    <property type="term" value="C:germinal vesicle"/>
    <property type="evidence" value="ECO:0007669"/>
    <property type="project" value="TreeGrafter"/>
</dbReference>
<feature type="compositionally biased region" description="Basic and acidic residues" evidence="5">
    <location>
        <begin position="75"/>
        <end position="91"/>
    </location>
</feature>
<organism evidence="6 7">
    <name type="scientific">Phyllostomus discolor</name>
    <name type="common">pale spear-nosed bat</name>
    <dbReference type="NCBI Taxonomy" id="89673"/>
    <lineage>
        <taxon>Eukaryota</taxon>
        <taxon>Metazoa</taxon>
        <taxon>Chordata</taxon>
        <taxon>Craniata</taxon>
        <taxon>Vertebrata</taxon>
        <taxon>Euteleostomi</taxon>
        <taxon>Mammalia</taxon>
        <taxon>Eutheria</taxon>
        <taxon>Laurasiatheria</taxon>
        <taxon>Chiroptera</taxon>
        <taxon>Yangochiroptera</taxon>
        <taxon>Phyllostomidae</taxon>
        <taxon>Phyllostominae</taxon>
        <taxon>Phyllostomus</taxon>
    </lineage>
</organism>
<feature type="region of interest" description="Disordered" evidence="5">
    <location>
        <begin position="17"/>
        <end position="42"/>
    </location>
</feature>
<comment type="caution">
    <text evidence="6">The sequence shown here is derived from an EMBL/GenBank/DDBJ whole genome shotgun (WGS) entry which is preliminary data.</text>
</comment>
<dbReference type="GO" id="GO:0001939">
    <property type="term" value="C:female pronucleus"/>
    <property type="evidence" value="ECO:0007669"/>
    <property type="project" value="TreeGrafter"/>
</dbReference>
<dbReference type="Pfam" id="PF07004">
    <property type="entry name" value="SHIPPO-rpt"/>
    <property type="match status" value="2"/>
</dbReference>
<dbReference type="InterPro" id="IPR010736">
    <property type="entry name" value="SHIPPO-rpt"/>
</dbReference>
<evidence type="ECO:0000256" key="5">
    <source>
        <dbReference type="SAM" id="MobiDB-lite"/>
    </source>
</evidence>
<feature type="compositionally biased region" description="Polar residues" evidence="5">
    <location>
        <begin position="25"/>
        <end position="39"/>
    </location>
</feature>
<proteinExistence type="predicted"/>
<name>A0A834E9T7_9CHIR</name>
<reference evidence="6 7" key="1">
    <citation type="journal article" date="2020" name="Nature">
        <title>Six reference-quality genomes reveal evolution of bat adaptations.</title>
        <authorList>
            <person name="Jebb D."/>
            <person name="Huang Z."/>
            <person name="Pippel M."/>
            <person name="Hughes G.M."/>
            <person name="Lavrichenko K."/>
            <person name="Devanna P."/>
            <person name="Winkler S."/>
            <person name="Jermiin L.S."/>
            <person name="Skirmuntt E.C."/>
            <person name="Katzourakis A."/>
            <person name="Burkitt-Gray L."/>
            <person name="Ray D.A."/>
            <person name="Sullivan K.A.M."/>
            <person name="Roscito J.G."/>
            <person name="Kirilenko B.M."/>
            <person name="Davalos L.M."/>
            <person name="Corthals A.P."/>
            <person name="Power M.L."/>
            <person name="Jones G."/>
            <person name="Ransome R.D."/>
            <person name="Dechmann D.K.N."/>
            <person name="Locatelli A.G."/>
            <person name="Puechmaille S.J."/>
            <person name="Fedrigo O."/>
            <person name="Jarvis E.D."/>
            <person name="Hiller M."/>
            <person name="Vernes S.C."/>
            <person name="Myers E.W."/>
            <person name="Teeling E.C."/>
        </authorList>
    </citation>
    <scope>NUCLEOTIDE SEQUENCE [LARGE SCALE GENOMIC DNA]</scope>
    <source>
        <strain evidence="6">Bat1K_MPI-CBG_1</strain>
    </source>
</reference>
<evidence type="ECO:0000313" key="6">
    <source>
        <dbReference type="EMBL" id="KAF6106507.1"/>
    </source>
</evidence>
<protein>
    <submittedName>
        <fullName evidence="6">Sperm-tail PG-rich repeat containing 4</fullName>
    </submittedName>
</protein>
<gene>
    <name evidence="6" type="ORF">HJG60_018307</name>
</gene>
<evidence type="ECO:0000313" key="7">
    <source>
        <dbReference type="Proteomes" id="UP000664940"/>
    </source>
</evidence>